<dbReference type="OrthoDB" id="160522at2"/>
<dbReference type="Proteomes" id="UP000182491">
    <property type="component" value="Unassembled WGS sequence"/>
</dbReference>
<protein>
    <submittedName>
        <fullName evidence="2">Mannose-6-phosphate isomerase, cupin superfamily</fullName>
    </submittedName>
</protein>
<name>A0A1I7K1B6_9BACT</name>
<organism evidence="2 3">
    <name type="scientific">Pontibacter akesuensis</name>
    <dbReference type="NCBI Taxonomy" id="388950"/>
    <lineage>
        <taxon>Bacteria</taxon>
        <taxon>Pseudomonadati</taxon>
        <taxon>Bacteroidota</taxon>
        <taxon>Cytophagia</taxon>
        <taxon>Cytophagales</taxon>
        <taxon>Hymenobacteraceae</taxon>
        <taxon>Pontibacter</taxon>
    </lineage>
</organism>
<dbReference type="SUPFAM" id="SSF51182">
    <property type="entry name" value="RmlC-like cupins"/>
    <property type="match status" value="1"/>
</dbReference>
<dbReference type="STRING" id="388950.GCA_001611675_00859"/>
<keyword evidence="3" id="KW-1185">Reference proteome</keyword>
<dbReference type="InterPro" id="IPR014710">
    <property type="entry name" value="RmlC-like_jellyroll"/>
</dbReference>
<proteinExistence type="predicted"/>
<dbReference type="InterPro" id="IPR013096">
    <property type="entry name" value="Cupin_2"/>
</dbReference>
<dbReference type="InterPro" id="IPR011051">
    <property type="entry name" value="RmlC_Cupin_sf"/>
</dbReference>
<evidence type="ECO:0000313" key="2">
    <source>
        <dbReference type="EMBL" id="SFU91181.1"/>
    </source>
</evidence>
<accession>A0A1I7K1B6</accession>
<dbReference type="GO" id="GO:0016853">
    <property type="term" value="F:isomerase activity"/>
    <property type="evidence" value="ECO:0007669"/>
    <property type="project" value="UniProtKB-KW"/>
</dbReference>
<sequence length="123" mass="14125">MNEKKYIKQDKPFRVPTHDGKLIEEHFGNASTRTDQFSVAHMVAPPHWSEPHQTPDFDEITIVTRGKKLIEIDGEEIEVGAGESILIKAGTRIRYANPYDHETEYWSVCIPAFDINSVNREED</sequence>
<dbReference type="RefSeq" id="WP_068837021.1">
    <property type="nucleotide sequence ID" value="NZ_BMXC01000004.1"/>
</dbReference>
<dbReference type="Gene3D" id="2.60.120.10">
    <property type="entry name" value="Jelly Rolls"/>
    <property type="match status" value="1"/>
</dbReference>
<dbReference type="AlphaFoldDB" id="A0A1I7K1B6"/>
<feature type="domain" description="Cupin type-2" evidence="1">
    <location>
        <begin position="43"/>
        <end position="107"/>
    </location>
</feature>
<evidence type="ECO:0000259" key="1">
    <source>
        <dbReference type="Pfam" id="PF07883"/>
    </source>
</evidence>
<reference evidence="3" key="1">
    <citation type="submission" date="2016-10" db="EMBL/GenBank/DDBJ databases">
        <authorList>
            <person name="Varghese N."/>
        </authorList>
    </citation>
    <scope>NUCLEOTIDE SEQUENCE [LARGE SCALE GENOMIC DNA]</scope>
    <source>
        <strain evidence="3">DSM 18820</strain>
    </source>
</reference>
<dbReference type="EMBL" id="FPCA01000004">
    <property type="protein sequence ID" value="SFU91181.1"/>
    <property type="molecule type" value="Genomic_DNA"/>
</dbReference>
<evidence type="ECO:0000313" key="3">
    <source>
        <dbReference type="Proteomes" id="UP000182491"/>
    </source>
</evidence>
<dbReference type="Pfam" id="PF07883">
    <property type="entry name" value="Cupin_2"/>
    <property type="match status" value="1"/>
</dbReference>
<keyword evidence="2" id="KW-0413">Isomerase</keyword>
<gene>
    <name evidence="2" type="ORF">SAMN04487941_3278</name>
</gene>